<dbReference type="EMBL" id="CP134890">
    <property type="protein sequence ID" value="WNM21496.1"/>
    <property type="molecule type" value="Genomic_DNA"/>
</dbReference>
<gene>
    <name evidence="3" type="ORF">RN605_12530</name>
    <name evidence="2" type="ORF">RN608_05360</name>
</gene>
<organism evidence="3 4">
    <name type="scientific">Flavobacterium capsici</name>
    <dbReference type="NCBI Taxonomy" id="3075618"/>
    <lineage>
        <taxon>Bacteria</taxon>
        <taxon>Pseudomonadati</taxon>
        <taxon>Bacteroidota</taxon>
        <taxon>Flavobacteriia</taxon>
        <taxon>Flavobacteriales</taxon>
        <taxon>Flavobacteriaceae</taxon>
        <taxon>Flavobacterium</taxon>
    </lineage>
</organism>
<sequence length="482" mass="54177">MKNKQLKRVIIALLIVIGIVVESCGSLKQSVREENKTVPESYATVNSKPLDTVNSAQLNYKKFYNDEKLIGLIELALSNNQELNIFNQEIEVLKNESLARKGEYLPFVGVGAEGGIEKTSKFTRDGAVEENLTLPEGKAFPEPLGDLKAGLYSTWEVDIWKKLRNGQKAAVNRFLASQEGKNFLKTNLVAEIASSYYELEAFDNMLEIINKNIDIQSKALSSVKQQKEAAKVSQLAVNRFEAQLLNTINRQYEIKQKIVETENRLNYLTGRYPTPLERLSNQFIQTENDSISIGIPSQLLLNRPDVKKAEKELEATKFDVKSARANFYPNLALKAGVGFQAFNPSFLIRPDSFIYNAAGELMAPLINRKAIKAAYASANAKQLQAVISFEQTLLNAYVDVLNQEAKVDNFSNSFRRKSEEVKILLQSINTANLLFNSARADYTEVLLTQREALEAKLELVEIKYKQLDGKIQLYRALGGGWK</sequence>
<dbReference type="EMBL" id="CP134878">
    <property type="protein sequence ID" value="WNM20106.1"/>
    <property type="molecule type" value="Genomic_DNA"/>
</dbReference>
<evidence type="ECO:0000313" key="2">
    <source>
        <dbReference type="EMBL" id="WNM20106.1"/>
    </source>
</evidence>
<keyword evidence="4" id="KW-1185">Reference proteome</keyword>
<evidence type="ECO:0000256" key="1">
    <source>
        <dbReference type="ARBA" id="ARBA00007613"/>
    </source>
</evidence>
<protein>
    <submittedName>
        <fullName evidence="3">TolC family protein</fullName>
    </submittedName>
</protein>
<proteinExistence type="inferred from homology"/>
<comment type="similarity">
    <text evidence="1">Belongs to the outer membrane factor (OMF) (TC 1.B.17) family.</text>
</comment>
<dbReference type="RefSeq" id="WP_313325229.1">
    <property type="nucleotide sequence ID" value="NZ_CP134878.1"/>
</dbReference>
<dbReference type="Gene3D" id="2.20.200.10">
    <property type="entry name" value="Outer membrane efflux proteins (OEP)"/>
    <property type="match status" value="1"/>
</dbReference>
<dbReference type="Proteomes" id="UP001304515">
    <property type="component" value="Chromosome"/>
</dbReference>
<dbReference type="Pfam" id="PF02321">
    <property type="entry name" value="OEP"/>
    <property type="match status" value="2"/>
</dbReference>
<dbReference type="PANTHER" id="PTHR30203">
    <property type="entry name" value="OUTER MEMBRANE CATION EFFLUX PROTEIN"/>
    <property type="match status" value="1"/>
</dbReference>
<accession>A0AA96EXQ3</accession>
<name>A0AA96J7M2_9FLAO</name>
<accession>A0AA96J7M2</accession>
<dbReference type="AlphaFoldDB" id="A0AA96J7M2"/>
<dbReference type="InterPro" id="IPR003423">
    <property type="entry name" value="OMP_efflux"/>
</dbReference>
<dbReference type="InterPro" id="IPR010131">
    <property type="entry name" value="MdtP/NodT-like"/>
</dbReference>
<dbReference type="KEGG" id="fcj:RN605_12530"/>
<dbReference type="PANTHER" id="PTHR30203:SF30">
    <property type="entry name" value="OUTER MEMBRANE PROTEIN-RELATED"/>
    <property type="match status" value="1"/>
</dbReference>
<evidence type="ECO:0000313" key="4">
    <source>
        <dbReference type="Proteomes" id="UP001304515"/>
    </source>
</evidence>
<dbReference type="GO" id="GO:0015562">
    <property type="term" value="F:efflux transmembrane transporter activity"/>
    <property type="evidence" value="ECO:0007669"/>
    <property type="project" value="InterPro"/>
</dbReference>
<reference evidence="3 4" key="1">
    <citation type="submission" date="2023-09" db="EMBL/GenBank/DDBJ databases">
        <title>Flavobacterium sp. a novel bacteria isolate from Pepper rhizosphere.</title>
        <authorList>
            <person name="Peng Y."/>
            <person name="Lee J."/>
        </authorList>
    </citation>
    <scope>NUCLEOTIDE SEQUENCE [LARGE SCALE GENOMIC DNA]</scope>
    <source>
        <strain evidence="2">PMR2A8</strain>
        <strain evidence="3 4">PMTSA4</strain>
    </source>
</reference>
<dbReference type="Gene3D" id="1.20.1600.10">
    <property type="entry name" value="Outer membrane efflux proteins (OEP)"/>
    <property type="match status" value="1"/>
</dbReference>
<evidence type="ECO:0000313" key="3">
    <source>
        <dbReference type="EMBL" id="WNM21496.1"/>
    </source>
</evidence>
<dbReference type="SUPFAM" id="SSF56954">
    <property type="entry name" value="Outer membrane efflux proteins (OEP)"/>
    <property type="match status" value="1"/>
</dbReference>